<feature type="compositionally biased region" description="Basic and acidic residues" evidence="1">
    <location>
        <begin position="624"/>
        <end position="638"/>
    </location>
</feature>
<feature type="compositionally biased region" description="Polar residues" evidence="1">
    <location>
        <begin position="60"/>
        <end position="77"/>
    </location>
</feature>
<accession>A0A0L0N9L4</accession>
<gene>
    <name evidence="2" type="ORF">TOPH_04518</name>
</gene>
<feature type="region of interest" description="Disordered" evidence="1">
    <location>
        <begin position="587"/>
        <end position="638"/>
    </location>
</feature>
<evidence type="ECO:0000313" key="3">
    <source>
        <dbReference type="Proteomes" id="UP000036947"/>
    </source>
</evidence>
<feature type="compositionally biased region" description="Basic and acidic residues" evidence="1">
    <location>
        <begin position="587"/>
        <end position="596"/>
    </location>
</feature>
<dbReference type="EMBL" id="LFRF01000011">
    <property type="protein sequence ID" value="KND90757.1"/>
    <property type="molecule type" value="Genomic_DNA"/>
</dbReference>
<dbReference type="Proteomes" id="UP000036947">
    <property type="component" value="Unassembled WGS sequence"/>
</dbReference>
<proteinExistence type="predicted"/>
<feature type="compositionally biased region" description="Low complexity" evidence="1">
    <location>
        <begin position="22"/>
        <end position="38"/>
    </location>
</feature>
<dbReference type="AlphaFoldDB" id="A0A0L0N9L4"/>
<dbReference type="OrthoDB" id="4925544at2759"/>
<reference evidence="2 3" key="1">
    <citation type="journal article" date="2015" name="BMC Genomics">
        <title>The genome of the truffle-parasite Tolypocladium ophioglossoides and the evolution of antifungal peptaibiotics.</title>
        <authorList>
            <person name="Quandt C.A."/>
            <person name="Bushley K.E."/>
            <person name="Spatafora J.W."/>
        </authorList>
    </citation>
    <scope>NUCLEOTIDE SEQUENCE [LARGE SCALE GENOMIC DNA]</scope>
    <source>
        <strain evidence="2 3">CBS 100239</strain>
    </source>
</reference>
<comment type="caution">
    <text evidence="2">The sequence shown here is derived from an EMBL/GenBank/DDBJ whole genome shotgun (WGS) entry which is preliminary data.</text>
</comment>
<evidence type="ECO:0000256" key="1">
    <source>
        <dbReference type="SAM" id="MobiDB-lite"/>
    </source>
</evidence>
<evidence type="ECO:0000313" key="2">
    <source>
        <dbReference type="EMBL" id="KND90757.1"/>
    </source>
</evidence>
<organism evidence="2 3">
    <name type="scientific">Tolypocladium ophioglossoides (strain CBS 100239)</name>
    <name type="common">Snaketongue truffleclub</name>
    <name type="synonym">Elaphocordyceps ophioglossoides</name>
    <dbReference type="NCBI Taxonomy" id="1163406"/>
    <lineage>
        <taxon>Eukaryota</taxon>
        <taxon>Fungi</taxon>
        <taxon>Dikarya</taxon>
        <taxon>Ascomycota</taxon>
        <taxon>Pezizomycotina</taxon>
        <taxon>Sordariomycetes</taxon>
        <taxon>Hypocreomycetidae</taxon>
        <taxon>Hypocreales</taxon>
        <taxon>Ophiocordycipitaceae</taxon>
        <taxon>Tolypocladium</taxon>
    </lineage>
</organism>
<feature type="compositionally biased region" description="Acidic residues" evidence="1">
    <location>
        <begin position="149"/>
        <end position="158"/>
    </location>
</feature>
<feature type="compositionally biased region" description="Polar residues" evidence="1">
    <location>
        <begin position="90"/>
        <end position="104"/>
    </location>
</feature>
<feature type="region of interest" description="Disordered" evidence="1">
    <location>
        <begin position="1"/>
        <end position="165"/>
    </location>
</feature>
<protein>
    <submittedName>
        <fullName evidence="2">Uncharacterized protein</fullName>
    </submittedName>
</protein>
<sequence>MDEQTTTASTPPPPSPTHRRGTQSARPTRTTPATPQPTLSNSEPFLRFPRPQGNRRLANWISTSDPDIMRLTTSTEDTGLAESTYELVTGTDSESQDGNYTESMGESIGSLDFPRPDDVHSLAGTECTHDDESVVDEVDAPPQTSMFDGGDEEGDEANNEANGEANDETFILHNQSMDGSEAEEEARSRCSLEYTQHSLKTPSILTPEASKLMERPFELRPREQKLPEMPETFQVKLNERFADFWELGTHVKDYFIETTSAAIPGLLFAAAFALLIPVLYTPPAENPRPEASVATSTITATTTAVVVSTSVASSSVRPIHSSVGGMGLIPLGDGTSDEWLFRTKKPVVSFTPQAQTDIRVHVPNDVKETWLSKSCLAIAATRGDHQVETAMSPVEEGILLQFPKKEAYGIVNLSLRATCRPKIQKVVKVHFGKGIMEEAYEMTKNLAHDLSGLVPAAAQEAERRFEGAKRSLGAVSDTVGNSVVFVSDNLLNRLNNALAGAQQSFGSAKSDTFSRIKGATEDVAKGLGAVSQQTKEKLCRVQDFQNQLQLGLLDAQISAKIWWLKATGRQEEHDEYQRKAREFVARKHEAAREASRARRPQVKPETVSRPWSRMLRQGRCQRSAGREGRSTHECKAEA</sequence>
<keyword evidence="3" id="KW-1185">Reference proteome</keyword>
<name>A0A0L0N9L4_TOLOC</name>
<dbReference type="STRING" id="1163406.A0A0L0N9L4"/>